<gene>
    <name evidence="4" type="ORF">D7U36_00960</name>
</gene>
<keyword evidence="4" id="KW-0378">Hydrolase</keyword>
<dbReference type="EMBL" id="RCIW01000001">
    <property type="protein sequence ID" value="RLP13028.1"/>
    <property type="molecule type" value="Genomic_DNA"/>
</dbReference>
<keyword evidence="4" id="KW-0645">Protease</keyword>
<keyword evidence="2" id="KW-0472">Membrane</keyword>
<proteinExistence type="predicted"/>
<feature type="transmembrane region" description="Helical" evidence="2">
    <location>
        <begin position="35"/>
        <end position="62"/>
    </location>
</feature>
<dbReference type="GO" id="GO:0006508">
    <property type="term" value="P:proteolysis"/>
    <property type="evidence" value="ECO:0007669"/>
    <property type="project" value="UniProtKB-KW"/>
</dbReference>
<feature type="transmembrane region" description="Helical" evidence="2">
    <location>
        <begin position="202"/>
        <end position="221"/>
    </location>
</feature>
<accession>A0A8B3FM31</accession>
<comment type="caution">
    <text evidence="4">The sequence shown here is derived from an EMBL/GenBank/DDBJ whole genome shotgun (WGS) entry which is preliminary data.</text>
</comment>
<reference evidence="4 5" key="1">
    <citation type="submission" date="2018-10" db="EMBL/GenBank/DDBJ databases">
        <title>Propionibacterium australiense Genome Sequencing and Assembly.</title>
        <authorList>
            <person name="Bernier A.-M."/>
            <person name="Bernard K."/>
        </authorList>
    </citation>
    <scope>NUCLEOTIDE SEQUENCE [LARGE SCALE GENOMIC DNA]</scope>
    <source>
        <strain evidence="4 5">NML98A078</strain>
    </source>
</reference>
<dbReference type="AlphaFoldDB" id="A0A8B3FM31"/>
<evidence type="ECO:0000313" key="5">
    <source>
        <dbReference type="Proteomes" id="UP000279336"/>
    </source>
</evidence>
<dbReference type="GO" id="GO:0008237">
    <property type="term" value="F:metallopeptidase activity"/>
    <property type="evidence" value="ECO:0007669"/>
    <property type="project" value="UniProtKB-KW"/>
</dbReference>
<evidence type="ECO:0000313" key="4">
    <source>
        <dbReference type="EMBL" id="RLP13028.1"/>
    </source>
</evidence>
<dbReference type="GO" id="GO:0004175">
    <property type="term" value="F:endopeptidase activity"/>
    <property type="evidence" value="ECO:0007669"/>
    <property type="project" value="UniProtKB-ARBA"/>
</dbReference>
<feature type="transmembrane region" description="Helical" evidence="2">
    <location>
        <begin position="283"/>
        <end position="304"/>
    </location>
</feature>
<evidence type="ECO:0000256" key="1">
    <source>
        <dbReference type="SAM" id="MobiDB-lite"/>
    </source>
</evidence>
<keyword evidence="4" id="KW-0482">Metalloprotease</keyword>
<feature type="compositionally biased region" description="Low complexity" evidence="1">
    <location>
        <begin position="412"/>
        <end position="423"/>
    </location>
</feature>
<name>A0A8B3FM31_9ACTN</name>
<feature type="compositionally biased region" description="Low complexity" evidence="1">
    <location>
        <begin position="366"/>
        <end position="377"/>
    </location>
</feature>
<feature type="transmembrane region" description="Helical" evidence="2">
    <location>
        <begin position="227"/>
        <end position="246"/>
    </location>
</feature>
<feature type="region of interest" description="Disordered" evidence="1">
    <location>
        <begin position="357"/>
        <end position="511"/>
    </location>
</feature>
<dbReference type="Proteomes" id="UP000279336">
    <property type="component" value="Unassembled WGS sequence"/>
</dbReference>
<organism evidence="4 5">
    <name type="scientific">Propionibacterium australiense</name>
    <dbReference type="NCBI Taxonomy" id="119981"/>
    <lineage>
        <taxon>Bacteria</taxon>
        <taxon>Bacillati</taxon>
        <taxon>Actinomycetota</taxon>
        <taxon>Actinomycetes</taxon>
        <taxon>Propionibacteriales</taxon>
        <taxon>Propionibacteriaceae</taxon>
        <taxon>Propionibacterium</taxon>
    </lineage>
</organism>
<feature type="domain" description="CAAX prenyl protease 2/Lysostaphin resistance protein A-like" evidence="3">
    <location>
        <begin position="164"/>
        <end position="262"/>
    </location>
</feature>
<keyword evidence="2" id="KW-0812">Transmembrane</keyword>
<sequence>MPAPWPLPPEPALPTTPVRYHGLWRSPRWRVWRPIVGALVAGALWFAAALVLSMLAIATTIARQGIAVQDYLEQILTGGGFTPELFITNNLALACSIPIAWLVARIHSQPIRFVHSVTGRFRWRWFGGCLLMFLPLWGVFITLSVVLSDEGMGELSVNENTVVLLLGVLLTTPIQCAGEEWFFRGGINRLVASCFPQHTRTLGLVSAVTGCVVSSFFFMLAHGAQDPWLNIFYFGFGVAACLMCYRTGGLEASTAMHIVNNMTAMITLPFSDISHMMDRTDGAGSPLSLLQLGFVALAVLLVYWRARARRLAVTCEPAAQPMVAGHWPQGVQVPLPTISQGGMPYQLSAGQPVPQWAGQPVPQWAGQPVPQQGLPQQWAGQLSGAADRTARPPAEADVPTTTTARSRPAMNPPGTGTDGPVGVLDELLDGPNPPGTGAHAEWTSPAGDRPAPAPQQPWGPPPAGAQDTRAQATMAPPPTEPSDAELLSWGPPVDPSRIMEGEPPSSERTAP</sequence>
<feature type="compositionally biased region" description="Pro residues" evidence="1">
    <location>
        <begin position="451"/>
        <end position="463"/>
    </location>
</feature>
<feature type="transmembrane region" description="Helical" evidence="2">
    <location>
        <begin position="125"/>
        <end position="147"/>
    </location>
</feature>
<dbReference type="GO" id="GO:0080120">
    <property type="term" value="P:CAAX-box protein maturation"/>
    <property type="evidence" value="ECO:0007669"/>
    <property type="project" value="UniProtKB-ARBA"/>
</dbReference>
<keyword evidence="2" id="KW-1133">Transmembrane helix</keyword>
<dbReference type="Pfam" id="PF02517">
    <property type="entry name" value="Rce1-like"/>
    <property type="match status" value="1"/>
</dbReference>
<dbReference type="InterPro" id="IPR003675">
    <property type="entry name" value="Rce1/LyrA-like_dom"/>
</dbReference>
<feature type="transmembrane region" description="Helical" evidence="2">
    <location>
        <begin position="85"/>
        <end position="104"/>
    </location>
</feature>
<protein>
    <submittedName>
        <fullName evidence="4">CPBP family intramembrane metalloprotease</fullName>
    </submittedName>
</protein>
<evidence type="ECO:0000256" key="2">
    <source>
        <dbReference type="SAM" id="Phobius"/>
    </source>
</evidence>
<evidence type="ECO:0000259" key="3">
    <source>
        <dbReference type="Pfam" id="PF02517"/>
    </source>
</evidence>